<dbReference type="GO" id="GO:0005886">
    <property type="term" value="C:plasma membrane"/>
    <property type="evidence" value="ECO:0007669"/>
    <property type="project" value="UniProtKB-SubCell"/>
</dbReference>
<dbReference type="PANTHER" id="PTHR43738">
    <property type="entry name" value="ABC TRANSPORTER, MEMBRANE PROTEIN"/>
    <property type="match status" value="1"/>
</dbReference>
<evidence type="ECO:0000256" key="2">
    <source>
        <dbReference type="ARBA" id="ARBA00022448"/>
    </source>
</evidence>
<feature type="transmembrane region" description="Helical" evidence="7">
    <location>
        <begin position="348"/>
        <end position="370"/>
    </location>
</feature>
<dbReference type="PIRSF" id="PIRSF031773">
    <property type="entry name" value="DevC"/>
    <property type="match status" value="1"/>
</dbReference>
<dbReference type="EMBL" id="JACJPW010000103">
    <property type="protein sequence ID" value="MBD2185022.1"/>
    <property type="molecule type" value="Genomic_DNA"/>
</dbReference>
<evidence type="ECO:0000256" key="1">
    <source>
        <dbReference type="ARBA" id="ARBA00004651"/>
    </source>
</evidence>
<feature type="transmembrane region" description="Helical" evidence="7">
    <location>
        <begin position="314"/>
        <end position="336"/>
    </location>
</feature>
<keyword evidence="6 7" id="KW-0472">Membrane</keyword>
<evidence type="ECO:0000256" key="7">
    <source>
        <dbReference type="SAM" id="Phobius"/>
    </source>
</evidence>
<reference evidence="9" key="1">
    <citation type="journal article" date="2015" name="ISME J.">
        <title>Draft Genome Sequence of Streptomyces incarnatus NRRL8089, which Produces the Nucleoside Antibiotic Sinefungin.</title>
        <authorList>
            <person name="Oshima K."/>
            <person name="Hattori M."/>
            <person name="Shimizu H."/>
            <person name="Fukuda K."/>
            <person name="Nemoto M."/>
            <person name="Inagaki K."/>
            <person name="Tamura T."/>
        </authorList>
    </citation>
    <scope>NUCLEOTIDE SEQUENCE</scope>
    <source>
        <strain evidence="9">FACHB-1375</strain>
    </source>
</reference>
<accession>A0A926VLK3</accession>
<evidence type="ECO:0000256" key="5">
    <source>
        <dbReference type="ARBA" id="ARBA00022989"/>
    </source>
</evidence>
<evidence type="ECO:0000313" key="10">
    <source>
        <dbReference type="Proteomes" id="UP000641646"/>
    </source>
</evidence>
<dbReference type="AlphaFoldDB" id="A0A926VLK3"/>
<evidence type="ECO:0000256" key="4">
    <source>
        <dbReference type="ARBA" id="ARBA00022692"/>
    </source>
</evidence>
<dbReference type="PANTHER" id="PTHR43738:SF1">
    <property type="entry name" value="HEMIN TRANSPORT SYSTEM PERMEASE PROTEIN HRTB-RELATED"/>
    <property type="match status" value="1"/>
</dbReference>
<evidence type="ECO:0000256" key="6">
    <source>
        <dbReference type="ARBA" id="ARBA00023136"/>
    </source>
</evidence>
<keyword evidence="10" id="KW-1185">Reference proteome</keyword>
<proteinExistence type="predicted"/>
<protein>
    <submittedName>
        <fullName evidence="9">FtsX-like permease family protein</fullName>
    </submittedName>
</protein>
<organism evidence="9 10">
    <name type="scientific">Aerosakkonema funiforme FACHB-1375</name>
    <dbReference type="NCBI Taxonomy" id="2949571"/>
    <lineage>
        <taxon>Bacteria</taxon>
        <taxon>Bacillati</taxon>
        <taxon>Cyanobacteriota</taxon>
        <taxon>Cyanophyceae</taxon>
        <taxon>Oscillatoriophycideae</taxon>
        <taxon>Aerosakkonematales</taxon>
        <taxon>Aerosakkonemataceae</taxon>
        <taxon>Aerosakkonema</taxon>
    </lineage>
</organism>
<feature type="domain" description="ABC3 transporter permease C-terminal" evidence="8">
    <location>
        <begin position="267"/>
        <end position="373"/>
    </location>
</feature>
<feature type="transmembrane region" description="Helical" evidence="7">
    <location>
        <begin position="258"/>
        <end position="282"/>
    </location>
</feature>
<feature type="transmembrane region" description="Helical" evidence="7">
    <location>
        <begin position="15"/>
        <end position="33"/>
    </location>
</feature>
<dbReference type="InterPro" id="IPR051125">
    <property type="entry name" value="ABC-4/HrtB_transporter"/>
</dbReference>
<gene>
    <name evidence="9" type="ORF">H6G03_28780</name>
</gene>
<keyword evidence="4 7" id="KW-0812">Transmembrane</keyword>
<keyword evidence="5 7" id="KW-1133">Transmembrane helix</keyword>
<dbReference type="Proteomes" id="UP000641646">
    <property type="component" value="Unassembled WGS sequence"/>
</dbReference>
<keyword evidence="2" id="KW-0813">Transport</keyword>
<evidence type="ECO:0000259" key="8">
    <source>
        <dbReference type="Pfam" id="PF02687"/>
    </source>
</evidence>
<name>A0A926VLK3_9CYAN</name>
<dbReference type="NCBIfam" id="TIGR01185">
    <property type="entry name" value="devC"/>
    <property type="match status" value="1"/>
</dbReference>
<reference evidence="9" key="2">
    <citation type="submission" date="2020-08" db="EMBL/GenBank/DDBJ databases">
        <authorList>
            <person name="Chen M."/>
            <person name="Teng W."/>
            <person name="Zhao L."/>
            <person name="Hu C."/>
            <person name="Zhou Y."/>
            <person name="Han B."/>
            <person name="Song L."/>
            <person name="Shu W."/>
        </authorList>
    </citation>
    <scope>NUCLEOTIDE SEQUENCE</scope>
    <source>
        <strain evidence="9">FACHB-1375</strain>
    </source>
</reference>
<keyword evidence="3" id="KW-1003">Cell membrane</keyword>
<sequence length="382" mass="42434">MKVPLAWLQLTREKMRLVVALAGIGFADLLMFMQLGFKTSLFESAIAIHKRFQGDLVLISPRSEFIAQMVSFPRTRLYQAKGFEGVESISYLYIAPGKWKNPANPSYNRSIFIFGFDPERPVFDMPEVNQQLDRIKLPDVYLFDRKSRAEFGPVAEQFEKGNPVVTELSDRKIKIGGLFDLGVSFAADGNVITSDLNFIRVTKRSMDTIDVGFIKLKPGADPQAVLENMQKKLPDDVKVLTMEGFIQMEKKYWETGTAIGFIFGLGVAMGFIVGIVIVYQILYTDVADHLPEYATLKAMGYTDLYLLGVVFQEAILLSILGYIPGFVISLGLYNLAKSGTGLPMGMTFDLASTVFVLTVVMCFVSGAIAVRKLQGADPADIF</sequence>
<comment type="caution">
    <text evidence="9">The sequence shown here is derived from an EMBL/GenBank/DDBJ whole genome shotgun (WGS) entry which is preliminary data.</text>
</comment>
<evidence type="ECO:0000313" key="9">
    <source>
        <dbReference type="EMBL" id="MBD2185022.1"/>
    </source>
</evidence>
<dbReference type="RefSeq" id="WP_190472566.1">
    <property type="nucleotide sequence ID" value="NZ_JACJPW010000103.1"/>
</dbReference>
<dbReference type="InterPro" id="IPR003838">
    <property type="entry name" value="ABC3_permease_C"/>
</dbReference>
<comment type="subcellular location">
    <subcellularLocation>
        <location evidence="1">Cell membrane</location>
        <topology evidence="1">Multi-pass membrane protein</topology>
    </subcellularLocation>
</comment>
<dbReference type="InterPro" id="IPR005891">
    <property type="entry name" value="DevC"/>
</dbReference>
<dbReference type="Pfam" id="PF02687">
    <property type="entry name" value="FtsX"/>
    <property type="match status" value="1"/>
</dbReference>
<evidence type="ECO:0000256" key="3">
    <source>
        <dbReference type="ARBA" id="ARBA00022475"/>
    </source>
</evidence>